<organism evidence="1 2">
    <name type="scientific">Larkinella bovis</name>
    <dbReference type="NCBI Taxonomy" id="683041"/>
    <lineage>
        <taxon>Bacteria</taxon>
        <taxon>Pseudomonadati</taxon>
        <taxon>Bacteroidota</taxon>
        <taxon>Cytophagia</taxon>
        <taxon>Cytophagales</taxon>
        <taxon>Spirosomataceae</taxon>
        <taxon>Larkinella</taxon>
    </lineage>
</organism>
<keyword evidence="2" id="KW-1185">Reference proteome</keyword>
<accession>A0ABW0I9H0</accession>
<dbReference type="Pfam" id="PF09954">
    <property type="entry name" value="DUF2188"/>
    <property type="match status" value="1"/>
</dbReference>
<gene>
    <name evidence="1" type="ORF">ACFPMF_07410</name>
</gene>
<evidence type="ECO:0000313" key="2">
    <source>
        <dbReference type="Proteomes" id="UP001596106"/>
    </source>
</evidence>
<evidence type="ECO:0000313" key="1">
    <source>
        <dbReference type="EMBL" id="MFC5409127.1"/>
    </source>
</evidence>
<dbReference type="InterPro" id="IPR018691">
    <property type="entry name" value="DUF2188"/>
</dbReference>
<proteinExistence type="predicted"/>
<dbReference type="RefSeq" id="WP_379842766.1">
    <property type="nucleotide sequence ID" value="NZ_JBHSMA010000002.1"/>
</dbReference>
<sequence>MPKPNTHVVPRGDQWAVQRAGGERATRIVDTQREAIQIAKEIAQNQRIEMIVHAQNGQISWRNSYGNDPKSSKG</sequence>
<dbReference type="Proteomes" id="UP001596106">
    <property type="component" value="Unassembled WGS sequence"/>
</dbReference>
<dbReference type="EMBL" id="JBHSMA010000002">
    <property type="protein sequence ID" value="MFC5409127.1"/>
    <property type="molecule type" value="Genomic_DNA"/>
</dbReference>
<comment type="caution">
    <text evidence="1">The sequence shown here is derived from an EMBL/GenBank/DDBJ whole genome shotgun (WGS) entry which is preliminary data.</text>
</comment>
<protein>
    <submittedName>
        <fullName evidence="1">DUF2188 domain-containing protein</fullName>
    </submittedName>
</protein>
<name>A0ABW0I9H0_9BACT</name>
<reference evidence="2" key="1">
    <citation type="journal article" date="2019" name="Int. J. Syst. Evol. Microbiol.">
        <title>The Global Catalogue of Microorganisms (GCM) 10K type strain sequencing project: providing services to taxonomists for standard genome sequencing and annotation.</title>
        <authorList>
            <consortium name="The Broad Institute Genomics Platform"/>
            <consortium name="The Broad Institute Genome Sequencing Center for Infectious Disease"/>
            <person name="Wu L."/>
            <person name="Ma J."/>
        </authorList>
    </citation>
    <scope>NUCLEOTIDE SEQUENCE [LARGE SCALE GENOMIC DNA]</scope>
    <source>
        <strain evidence="2">CCUG 55250</strain>
    </source>
</reference>